<dbReference type="EMBL" id="CP022272">
    <property type="protein sequence ID" value="ASJ97933.1"/>
    <property type="molecule type" value="Genomic_DNA"/>
</dbReference>
<dbReference type="Proteomes" id="UP000198233">
    <property type="component" value="Chromosome"/>
</dbReference>
<name>A0AAC9U1Y7_9GAMM</name>
<organism evidence="1 2">
    <name type="scientific">Shewanella marisflavi</name>
    <dbReference type="NCBI Taxonomy" id="260364"/>
    <lineage>
        <taxon>Bacteria</taxon>
        <taxon>Pseudomonadati</taxon>
        <taxon>Pseudomonadota</taxon>
        <taxon>Gammaproteobacteria</taxon>
        <taxon>Alteromonadales</taxon>
        <taxon>Shewanellaceae</taxon>
        <taxon>Shewanella</taxon>
    </lineage>
</organism>
<dbReference type="RefSeq" id="WP_088905436.1">
    <property type="nucleotide sequence ID" value="NZ_CP022272.1"/>
</dbReference>
<evidence type="ECO:0000313" key="2">
    <source>
        <dbReference type="Proteomes" id="UP000198233"/>
    </source>
</evidence>
<gene>
    <name evidence="1" type="ORF">CFF01_15785</name>
</gene>
<proteinExistence type="predicted"/>
<protein>
    <submittedName>
        <fullName evidence="1">Uncharacterized protein</fullName>
    </submittedName>
</protein>
<evidence type="ECO:0000313" key="1">
    <source>
        <dbReference type="EMBL" id="ASJ97933.1"/>
    </source>
</evidence>
<sequence length="138" mass="15446">MNKTRLSLLIIGLLLVGLYLRQQIISPASTSREPNIESFVDHAQYLTTQSEVIAPLLCAKLATDMGYEIDQQQINQDLHQALAAYDDGQDAPLYLFIYIKGYAFGLAHGIEDKPGAYYHLGCQQKHPDIEPEEAPTRI</sequence>
<dbReference type="KEGG" id="smav:CFF01_15785"/>
<dbReference type="AlphaFoldDB" id="A0AAC9U1Y7"/>
<reference evidence="1 2" key="1">
    <citation type="submission" date="2017-06" db="EMBL/GenBank/DDBJ databases">
        <title>Complete genome sequence of Shewanella marisflavi EP1 associated with anaerobic 2,4-dinitrotoluene reduction and salt tolerance.</title>
        <authorList>
            <person name="Huang J."/>
        </authorList>
    </citation>
    <scope>NUCLEOTIDE SEQUENCE [LARGE SCALE GENOMIC DNA]</scope>
    <source>
        <strain evidence="1 2">EP1</strain>
    </source>
</reference>
<accession>A0AAC9U1Y7</accession>